<dbReference type="CDD" id="cd03809">
    <property type="entry name" value="GT4_MtfB-like"/>
    <property type="match status" value="1"/>
</dbReference>
<dbReference type="RefSeq" id="WP_009504504.1">
    <property type="nucleotide sequence ID" value="NZ_LIGK01000071.1"/>
</dbReference>
<sequence length="554" mass="62109">MRRIAIPFELDENWVGGSYYIRNLISAMSLLPLEEQPFILLVSEKPESVRFIQESGYPNLGWATYAEFGQMAAEGLADVVFPYPIAGQEARTISWIPDFQELHLGYFFADDEIARRRDHHRRRFATAGLIVSSEDVRKDVDTFYPGECENVAVVRFASFDCYDPDRVDAVRRQYALPERYVFCANQVWLHKNHILVIRAVALLKEMGIAVTMVFTGNEADYRVAGYADFLKRQAAEWGIADQVRFLGFIPRGDQLCLMKAASYIVQPSLFEGWSTVIEDAKSMGKFIVASDLGVHKEQLTEACRFFFRHDPQALAETMAQIEEHLDLHPLPERGADYTEARRSFARDLMAAVDRFVPQGADAETALAQMRKISGARLASLPEDLPAAPALTPKAPARAPVATPQMPQMPRGRLTGIRISVEERSDDFRALMMFCSQSVRMSRPYDKFMVKVLQIRGNYQIELRSGSISPPLVTADNSDGSDSYGYFLRIALTPCKDSALMIGRVAGLGEEVIEDINCVIEAGIARLQDDLRTQHVKASEFVTSVAAGVRLAQKP</sequence>
<evidence type="ECO:0000313" key="2">
    <source>
        <dbReference type="EMBL" id="RAK09879.1"/>
    </source>
</evidence>
<protein>
    <submittedName>
        <fullName evidence="2">Glycosyl transferase family 1</fullName>
    </submittedName>
</protein>
<dbReference type="PANTHER" id="PTHR46401:SF8">
    <property type="entry name" value="BLL6006 PROTEIN"/>
    <property type="match status" value="1"/>
</dbReference>
<reference evidence="2 3" key="1">
    <citation type="submission" date="2018-06" db="EMBL/GenBank/DDBJ databases">
        <title>Genomic Encyclopedia of Archaeal and Bacterial Type Strains, Phase II (KMG-II): from individual species to whole genera.</title>
        <authorList>
            <person name="Goeker M."/>
        </authorList>
    </citation>
    <scope>NUCLEOTIDE SEQUENCE [LARGE SCALE GENOMIC DNA]</scope>
    <source>
        <strain evidence="2 3">DSM 22011</strain>
    </source>
</reference>
<name>A0A327XV56_9RHOB</name>
<feature type="domain" description="Glycosyl transferase family 1" evidence="1">
    <location>
        <begin position="178"/>
        <end position="323"/>
    </location>
</feature>
<dbReference type="AlphaFoldDB" id="A0A327XV56"/>
<proteinExistence type="predicted"/>
<dbReference type="SUPFAM" id="SSF53756">
    <property type="entry name" value="UDP-Glycosyltransferase/glycogen phosphorylase"/>
    <property type="match status" value="1"/>
</dbReference>
<dbReference type="Gene3D" id="3.40.50.2000">
    <property type="entry name" value="Glycogen Phosphorylase B"/>
    <property type="match status" value="1"/>
</dbReference>
<dbReference type="Proteomes" id="UP000249165">
    <property type="component" value="Unassembled WGS sequence"/>
</dbReference>
<keyword evidence="2" id="KW-0808">Transferase</keyword>
<dbReference type="GO" id="GO:0016757">
    <property type="term" value="F:glycosyltransferase activity"/>
    <property type="evidence" value="ECO:0007669"/>
    <property type="project" value="InterPro"/>
</dbReference>
<dbReference type="EMBL" id="QLMG01000064">
    <property type="protein sequence ID" value="RAK09879.1"/>
    <property type="molecule type" value="Genomic_DNA"/>
</dbReference>
<evidence type="ECO:0000259" key="1">
    <source>
        <dbReference type="Pfam" id="PF00534"/>
    </source>
</evidence>
<gene>
    <name evidence="2" type="ORF">ATI53_10646</name>
</gene>
<dbReference type="PANTHER" id="PTHR46401">
    <property type="entry name" value="GLYCOSYLTRANSFERASE WBBK-RELATED"/>
    <property type="match status" value="1"/>
</dbReference>
<dbReference type="InterPro" id="IPR001296">
    <property type="entry name" value="Glyco_trans_1"/>
</dbReference>
<accession>A0A327XV56</accession>
<evidence type="ECO:0000313" key="3">
    <source>
        <dbReference type="Proteomes" id="UP000249165"/>
    </source>
</evidence>
<dbReference type="Pfam" id="PF00534">
    <property type="entry name" value="Glycos_transf_1"/>
    <property type="match status" value="1"/>
</dbReference>
<comment type="caution">
    <text evidence="2">The sequence shown here is derived from an EMBL/GenBank/DDBJ whole genome shotgun (WGS) entry which is preliminary data.</text>
</comment>
<organism evidence="2 3">
    <name type="scientific">Salipiger aestuarii</name>
    <dbReference type="NCBI Taxonomy" id="568098"/>
    <lineage>
        <taxon>Bacteria</taxon>
        <taxon>Pseudomonadati</taxon>
        <taxon>Pseudomonadota</taxon>
        <taxon>Alphaproteobacteria</taxon>
        <taxon>Rhodobacterales</taxon>
        <taxon>Roseobacteraceae</taxon>
        <taxon>Salipiger</taxon>
    </lineage>
</organism>
<dbReference type="OrthoDB" id="5490290at2"/>
<keyword evidence="3" id="KW-1185">Reference proteome</keyword>